<dbReference type="GO" id="GO:0005634">
    <property type="term" value="C:nucleus"/>
    <property type="evidence" value="ECO:0007669"/>
    <property type="project" value="TreeGrafter"/>
</dbReference>
<dbReference type="InterPro" id="IPR017920">
    <property type="entry name" value="COMM"/>
</dbReference>
<sequence>MSKKSPGGPVSSLLKYPQDSRQQICRSLMQLAVNTIEGKPIGEGALEKFSVQYSDINVFDLYAIVLNIVKVIMKLPVGHTKTEALKERLKESLFPEEVAAEFMNILCDPRRETFFNKVCHNTYNSKLTRLRWRIDITISSSILSRVLEPCICIEMILSNGSVIVFELSMAKFHYLRYNVATVLKEMESLQNRRHVKGAV</sequence>
<dbReference type="PROSITE" id="PS51269">
    <property type="entry name" value="COMM"/>
    <property type="match status" value="1"/>
</dbReference>
<dbReference type="Proteomes" id="UP001378592">
    <property type="component" value="Unassembled WGS sequence"/>
</dbReference>
<evidence type="ECO:0000313" key="4">
    <source>
        <dbReference type="EMBL" id="KAK7869319.1"/>
    </source>
</evidence>
<dbReference type="PANTHER" id="PTHR15666">
    <property type="entry name" value="COMM DOMAIN CONTAINING PROTEIN 5"/>
    <property type="match status" value="1"/>
</dbReference>
<comment type="caution">
    <text evidence="4">The sequence shown here is derived from an EMBL/GenBank/DDBJ whole genome shotgun (WGS) entry which is preliminary data.</text>
</comment>
<evidence type="ECO:0000313" key="5">
    <source>
        <dbReference type="Proteomes" id="UP001378592"/>
    </source>
</evidence>
<protein>
    <recommendedName>
        <fullName evidence="1">COMM domain-containing protein 5</fullName>
    </recommendedName>
</protein>
<accession>A0AAN9W4G7</accession>
<organism evidence="4 5">
    <name type="scientific">Gryllus longicercus</name>
    <dbReference type="NCBI Taxonomy" id="2509291"/>
    <lineage>
        <taxon>Eukaryota</taxon>
        <taxon>Metazoa</taxon>
        <taxon>Ecdysozoa</taxon>
        <taxon>Arthropoda</taxon>
        <taxon>Hexapoda</taxon>
        <taxon>Insecta</taxon>
        <taxon>Pterygota</taxon>
        <taxon>Neoptera</taxon>
        <taxon>Polyneoptera</taxon>
        <taxon>Orthoptera</taxon>
        <taxon>Ensifera</taxon>
        <taxon>Gryllidea</taxon>
        <taxon>Grylloidea</taxon>
        <taxon>Gryllidae</taxon>
        <taxon>Gryllinae</taxon>
        <taxon>Gryllus</taxon>
    </lineage>
</organism>
<dbReference type="PANTHER" id="PTHR15666:SF1">
    <property type="entry name" value="COMM DOMAIN-CONTAINING PROTEIN 5"/>
    <property type="match status" value="1"/>
</dbReference>
<gene>
    <name evidence="4" type="ORF">R5R35_012882</name>
</gene>
<reference evidence="4 5" key="1">
    <citation type="submission" date="2024-03" db="EMBL/GenBank/DDBJ databases">
        <title>The genome assembly and annotation of the cricket Gryllus longicercus Weissman &amp; Gray.</title>
        <authorList>
            <person name="Szrajer S."/>
            <person name="Gray D."/>
            <person name="Ylla G."/>
        </authorList>
    </citation>
    <scope>NUCLEOTIDE SEQUENCE [LARGE SCALE GENOMIC DNA]</scope>
    <source>
        <strain evidence="4">DAG 2021-001</strain>
        <tissue evidence="4">Whole body minus gut</tissue>
    </source>
</reference>
<dbReference type="EMBL" id="JAZDUA010000076">
    <property type="protein sequence ID" value="KAK7869319.1"/>
    <property type="molecule type" value="Genomic_DNA"/>
</dbReference>
<evidence type="ECO:0000256" key="1">
    <source>
        <dbReference type="ARBA" id="ARBA00016556"/>
    </source>
</evidence>
<dbReference type="AlphaFoldDB" id="A0AAN9W4G7"/>
<proteinExistence type="inferred from homology"/>
<comment type="similarity">
    <text evidence="2">Belongs to the COMM domain-containing protein 5 family.</text>
</comment>
<dbReference type="InterPro" id="IPR037357">
    <property type="entry name" value="COMMD5"/>
</dbReference>
<dbReference type="Pfam" id="PF07258">
    <property type="entry name" value="COMM_domain"/>
    <property type="match status" value="1"/>
</dbReference>
<feature type="domain" description="COMM" evidence="3">
    <location>
        <begin position="126"/>
        <end position="190"/>
    </location>
</feature>
<evidence type="ECO:0000256" key="2">
    <source>
        <dbReference type="ARBA" id="ARBA00093452"/>
    </source>
</evidence>
<name>A0AAN9W4G7_9ORTH</name>
<keyword evidence="5" id="KW-1185">Reference proteome</keyword>
<evidence type="ECO:0000259" key="3">
    <source>
        <dbReference type="PROSITE" id="PS51269"/>
    </source>
</evidence>